<evidence type="ECO:0000256" key="3">
    <source>
        <dbReference type="SAM" id="Phobius"/>
    </source>
</evidence>
<dbReference type="AlphaFoldDB" id="A0A7S4CTE3"/>
<name>A0A7S4CTE3_9EUGL</name>
<feature type="compositionally biased region" description="Basic residues" evidence="2">
    <location>
        <begin position="358"/>
        <end position="367"/>
    </location>
</feature>
<feature type="compositionally biased region" description="Basic and acidic residues" evidence="2">
    <location>
        <begin position="272"/>
        <end position="286"/>
    </location>
</feature>
<keyword evidence="1" id="KW-1015">Disulfide bond</keyword>
<dbReference type="InterPro" id="IPR000436">
    <property type="entry name" value="Sushi_SCR_CCP_dom"/>
</dbReference>
<keyword evidence="3" id="KW-0812">Transmembrane</keyword>
<feature type="domain" description="Sushi" evidence="4">
    <location>
        <begin position="30"/>
        <end position="85"/>
    </location>
</feature>
<proteinExistence type="predicted"/>
<dbReference type="CDD" id="cd00033">
    <property type="entry name" value="CCP"/>
    <property type="match status" value="1"/>
</dbReference>
<evidence type="ECO:0000256" key="2">
    <source>
        <dbReference type="SAM" id="MobiDB-lite"/>
    </source>
</evidence>
<dbReference type="SUPFAM" id="SSF57535">
    <property type="entry name" value="Complement control module/SCR domain"/>
    <property type="match status" value="2"/>
</dbReference>
<feature type="domain" description="Sushi" evidence="4">
    <location>
        <begin position="86"/>
        <end position="140"/>
    </location>
</feature>
<evidence type="ECO:0000259" key="4">
    <source>
        <dbReference type="PROSITE" id="PS50923"/>
    </source>
</evidence>
<feature type="region of interest" description="Disordered" evidence="2">
    <location>
        <begin position="337"/>
        <end position="373"/>
    </location>
</feature>
<reference evidence="5" key="1">
    <citation type="submission" date="2021-01" db="EMBL/GenBank/DDBJ databases">
        <authorList>
            <person name="Corre E."/>
            <person name="Pelletier E."/>
            <person name="Niang G."/>
            <person name="Scheremetjew M."/>
            <person name="Finn R."/>
            <person name="Kale V."/>
            <person name="Holt S."/>
            <person name="Cochrane G."/>
            <person name="Meng A."/>
            <person name="Brown T."/>
            <person name="Cohen L."/>
        </authorList>
    </citation>
    <scope>NUCLEOTIDE SEQUENCE</scope>
    <source>
        <strain evidence="5">CCMP1594</strain>
    </source>
</reference>
<feature type="transmembrane region" description="Helical" evidence="3">
    <location>
        <begin position="295"/>
        <end position="317"/>
    </location>
</feature>
<dbReference type="EMBL" id="HBJA01047803">
    <property type="protein sequence ID" value="CAE0805729.1"/>
    <property type="molecule type" value="Transcribed_RNA"/>
</dbReference>
<organism evidence="5">
    <name type="scientific">Eutreptiella gymnastica</name>
    <dbReference type="NCBI Taxonomy" id="73025"/>
    <lineage>
        <taxon>Eukaryota</taxon>
        <taxon>Discoba</taxon>
        <taxon>Euglenozoa</taxon>
        <taxon>Euglenida</taxon>
        <taxon>Spirocuta</taxon>
        <taxon>Euglenophyceae</taxon>
        <taxon>Eutreptiales</taxon>
        <taxon>Eutreptiaceae</taxon>
        <taxon>Eutreptiella</taxon>
    </lineage>
</organism>
<accession>A0A7S4CTE3</accession>
<dbReference type="InterPro" id="IPR035976">
    <property type="entry name" value="Sushi/SCR/CCP_sf"/>
</dbReference>
<feature type="region of interest" description="Disordered" evidence="2">
    <location>
        <begin position="223"/>
        <end position="288"/>
    </location>
</feature>
<dbReference type="PROSITE" id="PS50923">
    <property type="entry name" value="SUSHI"/>
    <property type="match status" value="2"/>
</dbReference>
<sequence>MLVTPGCVQDSNTVWTYYKTSDCTRAVVPVDCGAPSPQDHVDFTVCEDHTVGGTCSPKCEEGYTGSPTATCGSGGAWAYGGACVAVQCNTPSQPHVDFTGCEHHSFGGTCSPKCESGFTGSPTATCRSDGAWEYGGSCTAVEATATDAEPPAPYKPFTHIADLTACQRPDMISQNYKGTLEECAQACLEQSNCNYITYFSSIFICRYSKGDCLEAERFVPTTKPSSTYKVNRPDGTPTTAPAGDGDAHRQVQRPPHKPHNEPHIAPPTPHIPEIKEVNPEPERPEPPSHISNGEAIFWCSLVLIVALGCIIGTCVLVRKHAMGGGYTQVNEDMDLNPIYNESGEADESQPSPAGGRFRTGRKVKGLRAKANTA</sequence>
<evidence type="ECO:0000256" key="1">
    <source>
        <dbReference type="ARBA" id="ARBA00023157"/>
    </source>
</evidence>
<protein>
    <recommendedName>
        <fullName evidence="4">Sushi domain-containing protein</fullName>
    </recommendedName>
</protein>
<keyword evidence="3" id="KW-0472">Membrane</keyword>
<keyword evidence="3" id="KW-1133">Transmembrane helix</keyword>
<gene>
    <name evidence="5" type="ORF">EGYM00163_LOCUS16855</name>
</gene>
<evidence type="ECO:0000313" key="5">
    <source>
        <dbReference type="EMBL" id="CAE0805729.1"/>
    </source>
</evidence>